<evidence type="ECO:0000313" key="4">
    <source>
        <dbReference type="Proteomes" id="UP000199529"/>
    </source>
</evidence>
<gene>
    <name evidence="3" type="ORF">SAMN05216215_103255</name>
</gene>
<protein>
    <recommendedName>
        <fullName evidence="2">DUF397 domain-containing protein</fullName>
    </recommendedName>
</protein>
<keyword evidence="4" id="KW-1185">Reference proteome</keyword>
<dbReference type="InterPro" id="IPR007278">
    <property type="entry name" value="DUF397"/>
</dbReference>
<organism evidence="3 4">
    <name type="scientific">Saccharopolyspora shandongensis</name>
    <dbReference type="NCBI Taxonomy" id="418495"/>
    <lineage>
        <taxon>Bacteria</taxon>
        <taxon>Bacillati</taxon>
        <taxon>Actinomycetota</taxon>
        <taxon>Actinomycetes</taxon>
        <taxon>Pseudonocardiales</taxon>
        <taxon>Pseudonocardiaceae</taxon>
        <taxon>Saccharopolyspora</taxon>
    </lineage>
</organism>
<sequence>MSRTPVDTGWFKSSRSTGSSDNCVEVRLLSRSVRVRDSKAPEDGVLSFGSAAWRNFLASLKA</sequence>
<name>A0A1H3LUZ9_9PSEU</name>
<dbReference type="Proteomes" id="UP000199529">
    <property type="component" value="Unassembled WGS sequence"/>
</dbReference>
<evidence type="ECO:0000256" key="1">
    <source>
        <dbReference type="SAM" id="MobiDB-lite"/>
    </source>
</evidence>
<dbReference type="STRING" id="418495.SAMN05216215_103255"/>
<dbReference type="Pfam" id="PF04149">
    <property type="entry name" value="DUF397"/>
    <property type="match status" value="1"/>
</dbReference>
<dbReference type="AlphaFoldDB" id="A0A1H3LUZ9"/>
<dbReference type="RefSeq" id="WP_093271235.1">
    <property type="nucleotide sequence ID" value="NZ_FNOK01000032.1"/>
</dbReference>
<dbReference type="EMBL" id="FNOK01000032">
    <property type="protein sequence ID" value="SDY67854.1"/>
    <property type="molecule type" value="Genomic_DNA"/>
</dbReference>
<proteinExistence type="predicted"/>
<feature type="domain" description="DUF397" evidence="2">
    <location>
        <begin position="9"/>
        <end position="61"/>
    </location>
</feature>
<feature type="region of interest" description="Disordered" evidence="1">
    <location>
        <begin position="1"/>
        <end position="21"/>
    </location>
</feature>
<reference evidence="4" key="1">
    <citation type="submission" date="2016-10" db="EMBL/GenBank/DDBJ databases">
        <authorList>
            <person name="Varghese N."/>
            <person name="Submissions S."/>
        </authorList>
    </citation>
    <scope>NUCLEOTIDE SEQUENCE [LARGE SCALE GENOMIC DNA]</scope>
    <source>
        <strain evidence="4">CGMCC 4.3530</strain>
    </source>
</reference>
<evidence type="ECO:0000259" key="2">
    <source>
        <dbReference type="Pfam" id="PF04149"/>
    </source>
</evidence>
<evidence type="ECO:0000313" key="3">
    <source>
        <dbReference type="EMBL" id="SDY67854.1"/>
    </source>
</evidence>
<accession>A0A1H3LUZ9</accession>